<dbReference type="InterPro" id="IPR034204">
    <property type="entry name" value="PfSUB1-like_cat_dom"/>
</dbReference>
<keyword evidence="2 5" id="KW-0645">Protease</keyword>
<feature type="active site" description="Charge relay system" evidence="5">
    <location>
        <position position="62"/>
    </location>
</feature>
<evidence type="ECO:0000256" key="1">
    <source>
        <dbReference type="ARBA" id="ARBA00011073"/>
    </source>
</evidence>
<feature type="chain" id="PRO_5036674501" evidence="6">
    <location>
        <begin position="25"/>
        <end position="604"/>
    </location>
</feature>
<dbReference type="Proteomes" id="UP000710385">
    <property type="component" value="Unassembled WGS sequence"/>
</dbReference>
<dbReference type="InterPro" id="IPR022398">
    <property type="entry name" value="Peptidase_S8_His-AS"/>
</dbReference>
<dbReference type="SUPFAM" id="SSF52743">
    <property type="entry name" value="Subtilisin-like"/>
    <property type="match status" value="1"/>
</dbReference>
<feature type="active site" description="Charge relay system" evidence="5">
    <location>
        <position position="301"/>
    </location>
</feature>
<gene>
    <name evidence="8" type="ORF">HS096_03965</name>
</gene>
<dbReference type="Gene3D" id="3.40.50.200">
    <property type="entry name" value="Peptidase S8/S53 domain"/>
    <property type="match status" value="1"/>
</dbReference>
<dbReference type="GO" id="GO:0006508">
    <property type="term" value="P:proteolysis"/>
    <property type="evidence" value="ECO:0007669"/>
    <property type="project" value="UniProtKB-KW"/>
</dbReference>
<dbReference type="PANTHER" id="PTHR43399">
    <property type="entry name" value="SUBTILISIN-RELATED"/>
    <property type="match status" value="1"/>
</dbReference>
<evidence type="ECO:0000256" key="2">
    <source>
        <dbReference type="ARBA" id="ARBA00022670"/>
    </source>
</evidence>
<dbReference type="InterPro" id="IPR036852">
    <property type="entry name" value="Peptidase_S8/S53_dom_sf"/>
</dbReference>
<keyword evidence="4 5" id="KW-0720">Serine protease</keyword>
<feature type="active site" description="Charge relay system" evidence="5">
    <location>
        <position position="124"/>
    </location>
</feature>
<keyword evidence="3 5" id="KW-0378">Hydrolase</keyword>
<dbReference type="CDD" id="cd07473">
    <property type="entry name" value="Peptidases_S8_Subtilisin_like"/>
    <property type="match status" value="1"/>
</dbReference>
<evidence type="ECO:0000256" key="3">
    <source>
        <dbReference type="ARBA" id="ARBA00022801"/>
    </source>
</evidence>
<feature type="signal peptide" evidence="6">
    <location>
        <begin position="1"/>
        <end position="24"/>
    </location>
</feature>
<dbReference type="Pfam" id="PF00082">
    <property type="entry name" value="Peptidase_S8"/>
    <property type="match status" value="1"/>
</dbReference>
<dbReference type="InterPro" id="IPR023828">
    <property type="entry name" value="Peptidase_S8_Ser-AS"/>
</dbReference>
<organism evidence="8 9">
    <name type="scientific">candidate division WWE3 bacterium</name>
    <dbReference type="NCBI Taxonomy" id="2053526"/>
    <lineage>
        <taxon>Bacteria</taxon>
        <taxon>Katanobacteria</taxon>
    </lineage>
</organism>
<proteinExistence type="inferred from homology"/>
<dbReference type="PROSITE" id="PS00138">
    <property type="entry name" value="SUBTILASE_SER"/>
    <property type="match status" value="1"/>
</dbReference>
<sequence>MKSRFALFVCMILGIQGFASIAQAKTPDDTFYFKQWYLQQIRAEEAWEKTTGSKQVVVAVIDTAVDIDHEDLRGNIWTNPNEVAGNGIDDDGNGFIDDIHGWNFVDDSAELRPNAEDRQEAFVHGTLVASLIGAEGNNSRGIAGVAWHVSIMPLVGLDASGSGSTVDVANAVNYAVLHGADIINLSIEGHLRDPLLDEAIAFARSRGVLTVAAAGNSAYLFGSNLDEMPVYPACLAKEGFYGVISVSGTDQADAQAPYANYGSCVDLSAPGTDFFGARPPVIDDSGAYLEPGYAGGYSGTSLAAPLVSGVAALLKSAHPSWGATELRNHLLSHSAPLQDSALGAGRLDAALALADIVPGSIKESLELRASMPGQPTRIQLWADAEILEFAPFGPEDMRGARAAFTDMDGDGSPEIIAVPATGSAGDWALYGRDGQEIRRGIIGMPLKNGAVAAGVRNGFVLADPNGGMAWGYDRSFAETVFYPFGKTYAGGMDMLGVSDAAAFVPSNGTGHLAITDAAGNLLVNVFPFGTAATGRWSLARMTIQSTGFLVMSGPLGSLRLDDKKLGKDGWIQATLDDLATYPFLTSSGFFTEDPLFRRYDTWPH</sequence>
<comment type="caution">
    <text evidence="8">The sequence shown here is derived from an EMBL/GenBank/DDBJ whole genome shotgun (WGS) entry which is preliminary data.</text>
</comment>
<dbReference type="InterPro" id="IPR051048">
    <property type="entry name" value="Peptidase_S8/S53_subtilisin"/>
</dbReference>
<feature type="domain" description="Peptidase S8/S53" evidence="7">
    <location>
        <begin position="54"/>
        <end position="340"/>
    </location>
</feature>
<dbReference type="PANTHER" id="PTHR43399:SF4">
    <property type="entry name" value="CELL WALL-ASSOCIATED PROTEASE"/>
    <property type="match status" value="1"/>
</dbReference>
<evidence type="ECO:0000313" key="9">
    <source>
        <dbReference type="Proteomes" id="UP000710385"/>
    </source>
</evidence>
<keyword evidence="6" id="KW-0732">Signal</keyword>
<reference evidence="8" key="1">
    <citation type="submission" date="2020-05" db="EMBL/GenBank/DDBJ databases">
        <title>High-Quality Genomes of Partial-Nitritation/Anammox System by Hierarchical Clustering Based Hybrid Assembly.</title>
        <authorList>
            <person name="Liu L."/>
            <person name="Wang Y."/>
            <person name="Che Y."/>
            <person name="Chen Y."/>
            <person name="Xia Y."/>
            <person name="Luo R."/>
            <person name="Cheng S.H."/>
            <person name="Zheng C."/>
            <person name="Zhang T."/>
        </authorList>
    </citation>
    <scope>NUCLEOTIDE SEQUENCE</scope>
    <source>
        <strain evidence="8">H1_PAT1</strain>
    </source>
</reference>
<dbReference type="EMBL" id="JABTTY010000001">
    <property type="protein sequence ID" value="MBE7525512.1"/>
    <property type="molecule type" value="Genomic_DNA"/>
</dbReference>
<name>A0A928TSG1_UNCKA</name>
<dbReference type="InterPro" id="IPR000209">
    <property type="entry name" value="Peptidase_S8/S53_dom"/>
</dbReference>
<protein>
    <submittedName>
        <fullName evidence="8">S8 family serine peptidase</fullName>
    </submittedName>
</protein>
<dbReference type="PRINTS" id="PR00723">
    <property type="entry name" value="SUBTILISIN"/>
</dbReference>
<dbReference type="PROSITE" id="PS51892">
    <property type="entry name" value="SUBTILASE"/>
    <property type="match status" value="1"/>
</dbReference>
<evidence type="ECO:0000259" key="7">
    <source>
        <dbReference type="Pfam" id="PF00082"/>
    </source>
</evidence>
<dbReference type="GO" id="GO:0004252">
    <property type="term" value="F:serine-type endopeptidase activity"/>
    <property type="evidence" value="ECO:0007669"/>
    <property type="project" value="UniProtKB-UniRule"/>
</dbReference>
<dbReference type="PROSITE" id="PS00137">
    <property type="entry name" value="SUBTILASE_HIS"/>
    <property type="match status" value="1"/>
</dbReference>
<comment type="similarity">
    <text evidence="1 5">Belongs to the peptidase S8 family.</text>
</comment>
<accession>A0A928TSG1</accession>
<evidence type="ECO:0000313" key="8">
    <source>
        <dbReference type="EMBL" id="MBE7525512.1"/>
    </source>
</evidence>
<evidence type="ECO:0000256" key="5">
    <source>
        <dbReference type="PROSITE-ProRule" id="PRU01240"/>
    </source>
</evidence>
<dbReference type="AlphaFoldDB" id="A0A928TSG1"/>
<evidence type="ECO:0000256" key="6">
    <source>
        <dbReference type="SAM" id="SignalP"/>
    </source>
</evidence>
<dbReference type="InterPro" id="IPR015500">
    <property type="entry name" value="Peptidase_S8_subtilisin-rel"/>
</dbReference>
<evidence type="ECO:0000256" key="4">
    <source>
        <dbReference type="ARBA" id="ARBA00022825"/>
    </source>
</evidence>